<accession>A0A3M8KVB8</accession>
<feature type="compositionally biased region" description="Basic and acidic residues" evidence="1">
    <location>
        <begin position="8"/>
        <end position="22"/>
    </location>
</feature>
<dbReference type="PANTHER" id="PTHR43591:SF24">
    <property type="entry name" value="2-METHOXY-6-POLYPRENYL-1,4-BENZOQUINOL METHYLASE, MITOCHONDRIAL"/>
    <property type="match status" value="1"/>
</dbReference>
<dbReference type="GO" id="GO:0032259">
    <property type="term" value="P:methylation"/>
    <property type="evidence" value="ECO:0007669"/>
    <property type="project" value="UniProtKB-KW"/>
</dbReference>
<keyword evidence="3" id="KW-0489">Methyltransferase</keyword>
<dbReference type="Gene3D" id="3.40.50.150">
    <property type="entry name" value="Vaccinia Virus protein VP39"/>
    <property type="match status" value="1"/>
</dbReference>
<evidence type="ECO:0000313" key="3">
    <source>
        <dbReference type="EMBL" id="RNE57230.1"/>
    </source>
</evidence>
<dbReference type="InterPro" id="IPR025714">
    <property type="entry name" value="Methyltranfer_dom"/>
</dbReference>
<dbReference type="InterPro" id="IPR029063">
    <property type="entry name" value="SAM-dependent_MTases_sf"/>
</dbReference>
<dbReference type="Proteomes" id="UP000279859">
    <property type="component" value="Unassembled WGS sequence"/>
</dbReference>
<protein>
    <submittedName>
        <fullName evidence="3">Methyltransferase domain-containing protein</fullName>
    </submittedName>
</protein>
<gene>
    <name evidence="3" type="ORF">EEJ31_12320</name>
</gene>
<feature type="domain" description="Methyltransferase" evidence="2">
    <location>
        <begin position="47"/>
        <end position="175"/>
    </location>
</feature>
<name>A0A3M8KVB8_9MICO</name>
<dbReference type="EMBL" id="RDSR01000024">
    <property type="protein sequence ID" value="RNE57230.1"/>
    <property type="molecule type" value="Genomic_DNA"/>
</dbReference>
<dbReference type="OrthoDB" id="9795634at2"/>
<comment type="caution">
    <text evidence="3">The sequence shown here is derived from an EMBL/GenBank/DDBJ whole genome shotgun (WGS) entry which is preliminary data.</text>
</comment>
<dbReference type="PANTHER" id="PTHR43591">
    <property type="entry name" value="METHYLTRANSFERASE"/>
    <property type="match status" value="1"/>
</dbReference>
<evidence type="ECO:0000259" key="2">
    <source>
        <dbReference type="Pfam" id="PF13847"/>
    </source>
</evidence>
<dbReference type="SUPFAM" id="SSF53335">
    <property type="entry name" value="S-adenosyl-L-methionine-dependent methyltransferases"/>
    <property type="match status" value="1"/>
</dbReference>
<feature type="region of interest" description="Disordered" evidence="1">
    <location>
        <begin position="1"/>
        <end position="22"/>
    </location>
</feature>
<dbReference type="CDD" id="cd02440">
    <property type="entry name" value="AdoMet_MTases"/>
    <property type="match status" value="1"/>
</dbReference>
<reference evidence="3 4" key="1">
    <citation type="submission" date="2018-11" db="EMBL/GenBank/DDBJ databases">
        <title>Cryobacterium sp. nov., isolated from rhizosphere soil of lettuce.</title>
        <authorList>
            <person name="Wang Y."/>
        </authorList>
    </citation>
    <scope>NUCLEOTIDE SEQUENCE [LARGE SCALE GENOMIC DNA]</scope>
    <source>
        <strain evidence="3 4">NEAU-85</strain>
    </source>
</reference>
<evidence type="ECO:0000313" key="4">
    <source>
        <dbReference type="Proteomes" id="UP000279859"/>
    </source>
</evidence>
<keyword evidence="4" id="KW-1185">Reference proteome</keyword>
<organism evidence="3 4">
    <name type="scientific">Cryobacterium tepidiphilum</name>
    <dbReference type="NCBI Taxonomy" id="2486026"/>
    <lineage>
        <taxon>Bacteria</taxon>
        <taxon>Bacillati</taxon>
        <taxon>Actinomycetota</taxon>
        <taxon>Actinomycetes</taxon>
        <taxon>Micrococcales</taxon>
        <taxon>Microbacteriaceae</taxon>
        <taxon>Cryobacterium</taxon>
    </lineage>
</organism>
<dbReference type="RefSeq" id="WP_123046621.1">
    <property type="nucleotide sequence ID" value="NZ_RDSR01000024.1"/>
</dbReference>
<dbReference type="AlphaFoldDB" id="A0A3M8KVB8"/>
<keyword evidence="3" id="KW-0808">Transferase</keyword>
<evidence type="ECO:0000256" key="1">
    <source>
        <dbReference type="SAM" id="MobiDB-lite"/>
    </source>
</evidence>
<dbReference type="GO" id="GO:0008168">
    <property type="term" value="F:methyltransferase activity"/>
    <property type="evidence" value="ECO:0007669"/>
    <property type="project" value="UniProtKB-KW"/>
</dbReference>
<sequence length="286" mass="31213">MPEGIESAPRDEAVRDTYTHGHHESVLRTHSWRTAENSAAYLIPELEPGLTLLDVGCGPGTITVDLARRLAPGKVTGVDAAASIVKQAAALAHDEGVTNAEFRVGDVYALDFPDASFDIVHAHQVLQHVANPVAAMREIRRVLKPGGLFAARDVDYGGVVWYPVSEGLSEWMRVYRDVHFWNGGNPDAGRALKAWAHLAGFTEVRSSASIWCFASELEREWWGDSWAERATESDFASHAIQAGVADLAELRTMAAAWRAWVKDPDGWFAMPHGEILARKAPAAPNA</sequence>
<dbReference type="Pfam" id="PF13847">
    <property type="entry name" value="Methyltransf_31"/>
    <property type="match status" value="1"/>
</dbReference>
<proteinExistence type="predicted"/>